<organism evidence="2 3">
    <name type="scientific">Rotaria magnacalcarata</name>
    <dbReference type="NCBI Taxonomy" id="392030"/>
    <lineage>
        <taxon>Eukaryota</taxon>
        <taxon>Metazoa</taxon>
        <taxon>Spiralia</taxon>
        <taxon>Gnathifera</taxon>
        <taxon>Rotifera</taxon>
        <taxon>Eurotatoria</taxon>
        <taxon>Bdelloidea</taxon>
        <taxon>Philodinida</taxon>
        <taxon>Philodinidae</taxon>
        <taxon>Rotaria</taxon>
    </lineage>
</organism>
<comment type="caution">
    <text evidence="2">The sequence shown here is derived from an EMBL/GenBank/DDBJ whole genome shotgun (WGS) entry which is preliminary data.</text>
</comment>
<reference evidence="2" key="1">
    <citation type="submission" date="2021-02" db="EMBL/GenBank/DDBJ databases">
        <authorList>
            <person name="Nowell W R."/>
        </authorList>
    </citation>
    <scope>NUCLEOTIDE SEQUENCE</scope>
</reference>
<sequence>MGFSDLVLTSHILEHIANPFKALVEWIRIIRPRDVLLLVLSFKERTCDHQRVVVQLEHLIND</sequence>
<proteinExistence type="predicted"/>
<evidence type="ECO:0000313" key="1">
    <source>
        <dbReference type="EMBL" id="CAF4512645.1"/>
    </source>
</evidence>
<name>A0A8S2ZX63_9BILA</name>
<evidence type="ECO:0000313" key="3">
    <source>
        <dbReference type="Proteomes" id="UP000676336"/>
    </source>
</evidence>
<evidence type="ECO:0008006" key="4">
    <source>
        <dbReference type="Google" id="ProtNLM"/>
    </source>
</evidence>
<accession>A0A8S2ZX63</accession>
<dbReference type="AlphaFoldDB" id="A0A8S2ZX63"/>
<evidence type="ECO:0000313" key="2">
    <source>
        <dbReference type="EMBL" id="CAF4674293.1"/>
    </source>
</evidence>
<dbReference type="Proteomes" id="UP000676336">
    <property type="component" value="Unassembled WGS sequence"/>
</dbReference>
<dbReference type="EMBL" id="CAJOBI010084500">
    <property type="protein sequence ID" value="CAF4512645.1"/>
    <property type="molecule type" value="Genomic_DNA"/>
</dbReference>
<feature type="non-terminal residue" evidence="2">
    <location>
        <position position="62"/>
    </location>
</feature>
<dbReference type="SUPFAM" id="SSF53335">
    <property type="entry name" value="S-adenosyl-L-methionine-dependent methyltransferases"/>
    <property type="match status" value="1"/>
</dbReference>
<gene>
    <name evidence="1" type="ORF">SMN809_LOCUS35436</name>
    <name evidence="2" type="ORF">SMN809_LOCUS42025</name>
</gene>
<dbReference type="EMBL" id="CAJOBI010120150">
    <property type="protein sequence ID" value="CAF4674293.1"/>
    <property type="molecule type" value="Genomic_DNA"/>
</dbReference>
<protein>
    <recommendedName>
        <fullName evidence="4">Methyltransferase type 11 domain-containing protein</fullName>
    </recommendedName>
</protein>
<dbReference type="InterPro" id="IPR029063">
    <property type="entry name" value="SAM-dependent_MTases_sf"/>
</dbReference>